<dbReference type="GO" id="GO:0010928">
    <property type="term" value="P:regulation of auxin mediated signaling pathway"/>
    <property type="evidence" value="ECO:0007669"/>
    <property type="project" value="UniProtKB-ARBA"/>
</dbReference>
<dbReference type="GO" id="GO:0005737">
    <property type="term" value="C:cytoplasm"/>
    <property type="evidence" value="ECO:0007669"/>
    <property type="project" value="UniProtKB-SubCell"/>
</dbReference>
<dbReference type="Proteomes" id="UP000195402">
    <property type="component" value="Unassembled WGS sequence"/>
</dbReference>
<dbReference type="Gene3D" id="3.30.200.20">
    <property type="entry name" value="Phosphorylase Kinase, domain 1"/>
    <property type="match status" value="1"/>
</dbReference>
<feature type="compositionally biased region" description="Polar residues" evidence="11">
    <location>
        <begin position="1000"/>
        <end position="1018"/>
    </location>
</feature>
<keyword evidence="14" id="KW-1185">Reference proteome</keyword>
<comment type="subcellular location">
    <subcellularLocation>
        <location evidence="1">Cytoplasm</location>
    </subcellularLocation>
</comment>
<evidence type="ECO:0000256" key="4">
    <source>
        <dbReference type="ARBA" id="ARBA00022553"/>
    </source>
</evidence>
<evidence type="ECO:0000256" key="2">
    <source>
        <dbReference type="ARBA" id="ARBA00022490"/>
    </source>
</evidence>
<dbReference type="InterPro" id="IPR011009">
    <property type="entry name" value="Kinase-like_dom_sf"/>
</dbReference>
<feature type="binding site" evidence="10">
    <location>
        <position position="1131"/>
    </location>
    <ligand>
        <name>ATP</name>
        <dbReference type="ChEBI" id="CHEBI:30616"/>
    </ligand>
</feature>
<dbReference type="OMA" id="SYNTYQV"/>
<dbReference type="Pfam" id="PF07714">
    <property type="entry name" value="PK_Tyr_Ser-Thr"/>
    <property type="match status" value="1"/>
</dbReference>
<feature type="region of interest" description="Disordered" evidence="11">
    <location>
        <begin position="998"/>
        <end position="1022"/>
    </location>
</feature>
<organism evidence="13 14">
    <name type="scientific">Macleaya cordata</name>
    <name type="common">Five-seeded plume-poppy</name>
    <name type="synonym">Bocconia cordata</name>
    <dbReference type="NCBI Taxonomy" id="56857"/>
    <lineage>
        <taxon>Eukaryota</taxon>
        <taxon>Viridiplantae</taxon>
        <taxon>Streptophyta</taxon>
        <taxon>Embryophyta</taxon>
        <taxon>Tracheophyta</taxon>
        <taxon>Spermatophyta</taxon>
        <taxon>Magnoliopsida</taxon>
        <taxon>Ranunculales</taxon>
        <taxon>Papaveraceae</taxon>
        <taxon>Papaveroideae</taxon>
        <taxon>Macleaya</taxon>
    </lineage>
</organism>
<dbReference type="Gene3D" id="3.10.20.90">
    <property type="entry name" value="Phosphatidylinositol 3-kinase Catalytic Subunit, Chain A, domain 1"/>
    <property type="match status" value="1"/>
</dbReference>
<keyword evidence="5" id="KW-0808">Transferase</keyword>
<dbReference type="PANTHER" id="PTHR23257">
    <property type="entry name" value="SERINE-THREONINE PROTEIN KINASE"/>
    <property type="match status" value="1"/>
</dbReference>
<protein>
    <submittedName>
        <fullName evidence="13">Phox/Bem1p</fullName>
    </submittedName>
</protein>
<evidence type="ECO:0000313" key="13">
    <source>
        <dbReference type="EMBL" id="OVA12898.1"/>
    </source>
</evidence>
<dbReference type="InterPro" id="IPR000270">
    <property type="entry name" value="PB1_dom"/>
</dbReference>
<dbReference type="CDD" id="cd06410">
    <property type="entry name" value="PB1_UP2"/>
    <property type="match status" value="1"/>
</dbReference>
<proteinExistence type="predicted"/>
<dbReference type="Gene3D" id="1.10.510.10">
    <property type="entry name" value="Transferase(Phosphotransferase) domain 1"/>
    <property type="match status" value="1"/>
</dbReference>
<dbReference type="PANTHER" id="PTHR23257:SF797">
    <property type="entry name" value="KINASE SUPERFAMILY WITH OCTICOSAPEPTIDE_PHOX_BEM1P DOMAIN-CONTAINING PROTEIN"/>
    <property type="match status" value="1"/>
</dbReference>
<dbReference type="GO" id="GO:0004674">
    <property type="term" value="F:protein serine/threonine kinase activity"/>
    <property type="evidence" value="ECO:0007669"/>
    <property type="project" value="UniProtKB-KW"/>
</dbReference>
<comment type="caution">
    <text evidence="13">The sequence shown here is derived from an EMBL/GenBank/DDBJ whole genome shotgun (WGS) entry which is preliminary data.</text>
</comment>
<evidence type="ECO:0000256" key="10">
    <source>
        <dbReference type="PROSITE-ProRule" id="PRU10141"/>
    </source>
</evidence>
<evidence type="ECO:0000256" key="6">
    <source>
        <dbReference type="ARBA" id="ARBA00022741"/>
    </source>
</evidence>
<dbReference type="EMBL" id="MVGT01001338">
    <property type="protein sequence ID" value="OVA12898.1"/>
    <property type="molecule type" value="Genomic_DNA"/>
</dbReference>
<evidence type="ECO:0000256" key="7">
    <source>
        <dbReference type="ARBA" id="ARBA00022777"/>
    </source>
</evidence>
<dbReference type="SUPFAM" id="SSF56112">
    <property type="entry name" value="Protein kinase-like (PK-like)"/>
    <property type="match status" value="1"/>
</dbReference>
<keyword evidence="4" id="KW-0597">Phosphoprotein</keyword>
<evidence type="ECO:0000256" key="3">
    <source>
        <dbReference type="ARBA" id="ARBA00022527"/>
    </source>
</evidence>
<dbReference type="PRINTS" id="PR00109">
    <property type="entry name" value="TYRKINASE"/>
</dbReference>
<dbReference type="InterPro" id="IPR001245">
    <property type="entry name" value="Ser-Thr/Tyr_kinase_cat_dom"/>
</dbReference>
<evidence type="ECO:0000256" key="9">
    <source>
        <dbReference type="ARBA" id="ARBA00023294"/>
    </source>
</evidence>
<dbReference type="OrthoDB" id="4062651at2759"/>
<dbReference type="InterPro" id="IPR017441">
    <property type="entry name" value="Protein_kinase_ATP_BS"/>
</dbReference>
<evidence type="ECO:0000256" key="11">
    <source>
        <dbReference type="SAM" id="MobiDB-lite"/>
    </source>
</evidence>
<dbReference type="STRING" id="56857.A0A200QR13"/>
<keyword evidence="8 10" id="KW-0067">ATP-binding</keyword>
<reference evidence="13 14" key="1">
    <citation type="journal article" date="2017" name="Mol. Plant">
        <title>The Genome of Medicinal Plant Macleaya cordata Provides New Insights into Benzylisoquinoline Alkaloids Metabolism.</title>
        <authorList>
            <person name="Liu X."/>
            <person name="Liu Y."/>
            <person name="Huang P."/>
            <person name="Ma Y."/>
            <person name="Qing Z."/>
            <person name="Tang Q."/>
            <person name="Cao H."/>
            <person name="Cheng P."/>
            <person name="Zheng Y."/>
            <person name="Yuan Z."/>
            <person name="Zhou Y."/>
            <person name="Liu J."/>
            <person name="Tang Z."/>
            <person name="Zhuo Y."/>
            <person name="Zhang Y."/>
            <person name="Yu L."/>
            <person name="Huang J."/>
            <person name="Yang P."/>
            <person name="Peng Q."/>
            <person name="Zhang J."/>
            <person name="Jiang W."/>
            <person name="Zhang Z."/>
            <person name="Lin K."/>
            <person name="Ro D.K."/>
            <person name="Chen X."/>
            <person name="Xiong X."/>
            <person name="Shang Y."/>
            <person name="Huang S."/>
            <person name="Zeng J."/>
        </authorList>
    </citation>
    <scope>NUCLEOTIDE SEQUENCE [LARGE SCALE GENOMIC DNA]</scope>
    <source>
        <strain evidence="14">cv. BLH2017</strain>
        <tissue evidence="13">Root</tissue>
    </source>
</reference>
<keyword evidence="7" id="KW-0418">Kinase</keyword>
<dbReference type="Pfam" id="PF00564">
    <property type="entry name" value="PB1"/>
    <property type="match status" value="1"/>
</dbReference>
<dbReference type="InterPro" id="IPR008271">
    <property type="entry name" value="Ser/Thr_kinase_AS"/>
</dbReference>
<accession>A0A200QR13</accession>
<evidence type="ECO:0000313" key="14">
    <source>
        <dbReference type="Proteomes" id="UP000195402"/>
    </source>
</evidence>
<sequence>MATDQNSIPKDLRPLNLPRTVVDEPRITVGRTMEGFCPNSVHDINSPGSRSVFYPATISDTGYGAGLGFVNPAIAWYPRQPAPVGSGFVPATGFRDRDIPNFVNRCGTNTGDQASDEGIDDPSPSRKVKLLCSFGGKILPRPSDGMLRYVGGQTRIISVRSDISFQELVQKMNDTCGQPVVFKYQLPDEDLDALVSVSCTEDLANMMEEYEKLVECSVDGSAKLRVFLFSASELDPYGTVRLGDSNDSGQKYIDAVNGIPDVVGCGITRKTSMTSVASTQNSDTLMSGGGDAVDSPSFGQGPPSPVILSPRVNSGASSHDGPTRLVHVGPNPGMYTEAQTANFGIPVVSGSHSPASLVEPEFERPVLAVGQQQQMLGHDLRPPSGMEFSPSTAYMQGYPHQEVLHPADYPPVSSQIGYLNHPQVLGIAGSTYRQADHPQQIQGNAVCVQPHQFIPAMQMTMPSTAHVSMRPNGVQHLMQPHQAHVKIAQSGDQNYKVLQSRPPPPQASVQLQGGVYDWHQGTVPENVAFSDGWSPHQQGLLPEQIPRYEDCHMCQKALPHAHSDTVAQDQRDLGPTMVSAPMPAFQSLRSEDSLRARPANRIIVSGPLGEGIVERLGARIRPKYVGPMDHDVAAPQLGIHGFPPNINVRVRNDNESSLLQNPESADHRRILCSPGVISDNLQSPYGLFLGNIPQSRQEDALQQPTVQFQYRDKHEPLMNQPVRTDMPPVRIIPFQTSEPVGHEFSEYSGKHSGNGISNSCISCDDLRTIDARMEALRISPPETSGSNESCWPPVNKLKKEEILDTRPQITRKEVPQTNAFTNPGILPDGNHITPIDMLPSSFSEATYLHNLQPEEPSQVSQPSVLGISGPFPQLNIGTQRLASDEIWHGKPAFSRVDSAYSNATDQISPVGEWEDEASRLQSRMVSDDTAAGPSRNNPPAISVFNGLVADSHDPAASDSLFSNQDPWSLRHDTHLPPPKPSKVPTSREAFVTREGVLHQPSGSLYKETTSEQANSSKGSAEEHIKQELQAVAEGVAASVLQSSLASDHSVHEMKEFIPEADQDREFHGDNVEAQDVAKLPDKTNPGLLISDGIGRLQIIKNSDLEELRELGSGTFGTVYHGKWRGSDVAIKRINDRCFTGKPSEQARMRDDFWNEAIKLADLHHPNVVAFYGVVLDGPGGSVATVTEYMVNGSLRQAFQRNDKTLDKRKRLLIAMDVAFGMEYLHGRNIVHFDLKSDNLLVNLRDPHRPICKVGDLGLSKVKCQTLISGGVRGTLPWMAPELLNGSSNLVSEKVDVFSFGMVMWELLTREEPYADLHYGAIIGGIVSNTLRPAVPESCDPEWRSLMERCWSSEPSERPSFTEIANQLRSMAASLPPKGQVQ</sequence>
<dbReference type="InParanoid" id="A0A200QR13"/>
<evidence type="ECO:0000256" key="8">
    <source>
        <dbReference type="ARBA" id="ARBA00022840"/>
    </source>
</evidence>
<dbReference type="FunFam" id="3.10.20.90:FF:000058">
    <property type="entry name" value="Octicosapeptide/phox/Bem1p domain kinase superfamily protein"/>
    <property type="match status" value="1"/>
</dbReference>
<keyword evidence="2" id="KW-0963">Cytoplasm</keyword>
<evidence type="ECO:0000259" key="12">
    <source>
        <dbReference type="PROSITE" id="PS50011"/>
    </source>
</evidence>
<keyword evidence="3" id="KW-0723">Serine/threonine-protein kinase</keyword>
<feature type="region of interest" description="Disordered" evidence="11">
    <location>
        <begin position="907"/>
        <end position="986"/>
    </location>
</feature>
<dbReference type="SUPFAM" id="SSF54277">
    <property type="entry name" value="CAD &amp; PB1 domains"/>
    <property type="match status" value="1"/>
</dbReference>
<evidence type="ECO:0000256" key="1">
    <source>
        <dbReference type="ARBA" id="ARBA00004496"/>
    </source>
</evidence>
<dbReference type="PROSITE" id="PS00107">
    <property type="entry name" value="PROTEIN_KINASE_ATP"/>
    <property type="match status" value="1"/>
</dbReference>
<dbReference type="GO" id="GO:0005524">
    <property type="term" value="F:ATP binding"/>
    <property type="evidence" value="ECO:0007669"/>
    <property type="project" value="UniProtKB-UniRule"/>
</dbReference>
<dbReference type="FunCoup" id="A0A200QR13">
    <property type="interactions" value="1010"/>
</dbReference>
<dbReference type="InterPro" id="IPR000719">
    <property type="entry name" value="Prot_kinase_dom"/>
</dbReference>
<keyword evidence="6 10" id="KW-0547">Nucleotide-binding</keyword>
<dbReference type="CDD" id="cd13999">
    <property type="entry name" value="STKc_MAP3K-like"/>
    <property type="match status" value="1"/>
</dbReference>
<evidence type="ECO:0000256" key="5">
    <source>
        <dbReference type="ARBA" id="ARBA00022679"/>
    </source>
</evidence>
<feature type="domain" description="Protein kinase" evidence="12">
    <location>
        <begin position="1104"/>
        <end position="1374"/>
    </location>
</feature>
<dbReference type="PROSITE" id="PS50011">
    <property type="entry name" value="PROTEIN_KINASE_DOM"/>
    <property type="match status" value="1"/>
</dbReference>
<dbReference type="FunFam" id="3.30.200.20:FF:000081">
    <property type="entry name" value="Octicosapeptide/phox/Bem1p domain kinase superfamily protein"/>
    <property type="match status" value="1"/>
</dbReference>
<dbReference type="SMART" id="SM00666">
    <property type="entry name" value="PB1"/>
    <property type="match status" value="1"/>
</dbReference>
<gene>
    <name evidence="13" type="ORF">BVC80_1803g15</name>
</gene>
<name>A0A200QR13_MACCD</name>
<keyword evidence="9" id="KW-0927">Auxin signaling pathway</keyword>
<dbReference type="GO" id="GO:0009734">
    <property type="term" value="P:auxin-activated signaling pathway"/>
    <property type="evidence" value="ECO:0007669"/>
    <property type="project" value="UniProtKB-KW"/>
</dbReference>
<dbReference type="SMART" id="SM00220">
    <property type="entry name" value="S_TKc"/>
    <property type="match status" value="1"/>
</dbReference>
<dbReference type="InterPro" id="IPR050167">
    <property type="entry name" value="Ser_Thr_protein_kinase"/>
</dbReference>
<dbReference type="FunFam" id="1.10.510.10:FF:000142">
    <property type="entry name" value="Octicosapeptide/phox/Bem1p domain kinase superfamily protein"/>
    <property type="match status" value="1"/>
</dbReference>
<dbReference type="PROSITE" id="PS00108">
    <property type="entry name" value="PROTEIN_KINASE_ST"/>
    <property type="match status" value="1"/>
</dbReference>